<organism evidence="1 2">
    <name type="scientific">Herbaspirillum lusitanum</name>
    <dbReference type="NCBI Taxonomy" id="213312"/>
    <lineage>
        <taxon>Bacteria</taxon>
        <taxon>Pseudomonadati</taxon>
        <taxon>Pseudomonadota</taxon>
        <taxon>Betaproteobacteria</taxon>
        <taxon>Burkholderiales</taxon>
        <taxon>Oxalobacteraceae</taxon>
        <taxon>Herbaspirillum</taxon>
    </lineage>
</organism>
<evidence type="ECO:0000313" key="2">
    <source>
        <dbReference type="Proteomes" id="UP001629246"/>
    </source>
</evidence>
<comment type="caution">
    <text evidence="1">The sequence shown here is derived from an EMBL/GenBank/DDBJ whole genome shotgun (WGS) entry which is preliminary data.</text>
</comment>
<feature type="non-terminal residue" evidence="1">
    <location>
        <position position="68"/>
    </location>
</feature>
<protein>
    <submittedName>
        <fullName evidence="1">Uncharacterized protein</fullName>
    </submittedName>
</protein>
<keyword evidence="2" id="KW-1185">Reference proteome</keyword>
<accession>A0ABW9AI22</accession>
<proteinExistence type="predicted"/>
<dbReference type="EMBL" id="JAQQFM010000046">
    <property type="protein sequence ID" value="MFL9927672.1"/>
    <property type="molecule type" value="Genomic_DNA"/>
</dbReference>
<dbReference type="Proteomes" id="UP001629246">
    <property type="component" value="Unassembled WGS sequence"/>
</dbReference>
<reference evidence="1 2" key="1">
    <citation type="journal article" date="2024" name="Chem. Sci.">
        <title>Discovery of megapolipeptins by genome mining of a Burkholderiales bacteria collection.</title>
        <authorList>
            <person name="Paulo B.S."/>
            <person name="Recchia M.J.J."/>
            <person name="Lee S."/>
            <person name="Fergusson C.H."/>
            <person name="Romanowski S.B."/>
            <person name="Hernandez A."/>
            <person name="Krull N."/>
            <person name="Liu D.Y."/>
            <person name="Cavanagh H."/>
            <person name="Bos A."/>
            <person name="Gray C.A."/>
            <person name="Murphy B.T."/>
            <person name="Linington R.G."/>
            <person name="Eustaquio A.S."/>
        </authorList>
    </citation>
    <scope>NUCLEOTIDE SEQUENCE [LARGE SCALE GENOMIC DNA]</scope>
    <source>
        <strain evidence="1 2">RL21-008-BIB-A</strain>
    </source>
</reference>
<feature type="non-terminal residue" evidence="1">
    <location>
        <position position="1"/>
    </location>
</feature>
<gene>
    <name evidence="1" type="ORF">PQR62_25625</name>
</gene>
<evidence type="ECO:0000313" key="1">
    <source>
        <dbReference type="EMBL" id="MFL9927672.1"/>
    </source>
</evidence>
<name>A0ABW9AI22_9BURK</name>
<sequence>YFSGDERDKKLHSKGTKVYQLKALNSQGYVVTVDDINGDPKTRDREMYYCLIRPPKAVCGQGRARRLS</sequence>